<dbReference type="RefSeq" id="XP_016585764.1">
    <property type="nucleotide sequence ID" value="XM_016731524.1"/>
</dbReference>
<reference evidence="2 3" key="2">
    <citation type="journal article" date="2015" name="Eukaryot. Cell">
        <title>Asexual propagation of a virulent clone complex in a human and feline outbreak of sporotrichosis.</title>
        <authorList>
            <person name="Teixeira Mde M."/>
            <person name="Rodrigues A.M."/>
            <person name="Tsui C.K."/>
            <person name="de Almeida L.G."/>
            <person name="Van Diepeningen A.D."/>
            <person name="van den Ende B.G."/>
            <person name="Fernandes G.F."/>
            <person name="Kano R."/>
            <person name="Hamelin R.C."/>
            <person name="Lopes-Bezerra L.M."/>
            <person name="Vasconcelos A.T."/>
            <person name="de Hoog S."/>
            <person name="de Camargo Z.P."/>
            <person name="Felipe M.S."/>
        </authorList>
    </citation>
    <scope>NUCLEOTIDE SEQUENCE [LARGE SCALE GENOMIC DNA]</scope>
    <source>
        <strain evidence="2 3">1099-18</strain>
    </source>
</reference>
<accession>A0A0F2M047</accession>
<protein>
    <submittedName>
        <fullName evidence="2">Uncharacterized protein</fullName>
    </submittedName>
</protein>
<dbReference type="GeneID" id="27666801"/>
<organism evidence="2 3">
    <name type="scientific">Sporothrix schenckii 1099-18</name>
    <dbReference type="NCBI Taxonomy" id="1397361"/>
    <lineage>
        <taxon>Eukaryota</taxon>
        <taxon>Fungi</taxon>
        <taxon>Dikarya</taxon>
        <taxon>Ascomycota</taxon>
        <taxon>Pezizomycotina</taxon>
        <taxon>Sordariomycetes</taxon>
        <taxon>Sordariomycetidae</taxon>
        <taxon>Ophiostomatales</taxon>
        <taxon>Ophiostomataceae</taxon>
        <taxon>Sporothrix</taxon>
    </lineage>
</organism>
<comment type="caution">
    <text evidence="2">The sequence shown here is derived from an EMBL/GenBank/DDBJ whole genome shotgun (WGS) entry which is preliminary data.</text>
</comment>
<name>A0A0F2M047_SPOSC</name>
<dbReference type="VEuPathDB" id="FungiDB:SPSK_04727"/>
<dbReference type="AlphaFoldDB" id="A0A0F2M047"/>
<dbReference type="KEGG" id="ssck:SPSK_04727"/>
<proteinExistence type="predicted"/>
<evidence type="ECO:0000256" key="1">
    <source>
        <dbReference type="SAM" id="MobiDB-lite"/>
    </source>
</evidence>
<gene>
    <name evidence="2" type="ORF">SPSK_04727</name>
</gene>
<evidence type="ECO:0000313" key="2">
    <source>
        <dbReference type="EMBL" id="KJR83088.1"/>
    </source>
</evidence>
<sequence length="90" mass="9668">MSGAARESKTIRDDEIQKYAICGLRGGAENSWSGREGRSWVGESVEKARNSGCERRSETGDCENPGSVAQYTASNPAGREGGRCEVQNRG</sequence>
<feature type="compositionally biased region" description="Basic and acidic residues" evidence="1">
    <location>
        <begin position="44"/>
        <end position="59"/>
    </location>
</feature>
<feature type="region of interest" description="Disordered" evidence="1">
    <location>
        <begin position="30"/>
        <end position="90"/>
    </location>
</feature>
<evidence type="ECO:0000313" key="3">
    <source>
        <dbReference type="Proteomes" id="UP000033710"/>
    </source>
</evidence>
<reference evidence="2 3" key="1">
    <citation type="journal article" date="2014" name="BMC Genomics">
        <title>Comparative genomics of the major fungal agents of human and animal Sporotrichosis: Sporothrix schenckii and Sporothrix brasiliensis.</title>
        <authorList>
            <person name="Teixeira M.M."/>
            <person name="de Almeida L.G."/>
            <person name="Kubitschek-Barreira P."/>
            <person name="Alves F.L."/>
            <person name="Kioshima E.S."/>
            <person name="Abadio A.K."/>
            <person name="Fernandes L."/>
            <person name="Derengowski L.S."/>
            <person name="Ferreira K.S."/>
            <person name="Souza R.C."/>
            <person name="Ruiz J.C."/>
            <person name="de Andrade N.C."/>
            <person name="Paes H.C."/>
            <person name="Nicola A.M."/>
            <person name="Albuquerque P."/>
            <person name="Gerber A.L."/>
            <person name="Martins V.P."/>
            <person name="Peconick L.D."/>
            <person name="Neto A.V."/>
            <person name="Chaucanez C.B."/>
            <person name="Silva P.A."/>
            <person name="Cunha O.L."/>
            <person name="de Oliveira F.F."/>
            <person name="dos Santos T.C."/>
            <person name="Barros A.L."/>
            <person name="Soares M.A."/>
            <person name="de Oliveira L.M."/>
            <person name="Marini M.M."/>
            <person name="Villalobos-Duno H."/>
            <person name="Cunha M.M."/>
            <person name="de Hoog S."/>
            <person name="da Silveira J.F."/>
            <person name="Henrissat B."/>
            <person name="Nino-Vega G.A."/>
            <person name="Cisalpino P.S."/>
            <person name="Mora-Montes H.M."/>
            <person name="Almeida S.R."/>
            <person name="Stajich J.E."/>
            <person name="Lopes-Bezerra L.M."/>
            <person name="Vasconcelos A.T."/>
            <person name="Felipe M.S."/>
        </authorList>
    </citation>
    <scope>NUCLEOTIDE SEQUENCE [LARGE SCALE GENOMIC DNA]</scope>
    <source>
        <strain evidence="2 3">1099-18</strain>
    </source>
</reference>
<feature type="compositionally biased region" description="Basic and acidic residues" evidence="1">
    <location>
        <begin position="80"/>
        <end position="90"/>
    </location>
</feature>
<dbReference type="EMBL" id="AXCR01000010">
    <property type="protein sequence ID" value="KJR83088.1"/>
    <property type="molecule type" value="Genomic_DNA"/>
</dbReference>
<dbReference type="Proteomes" id="UP000033710">
    <property type="component" value="Unassembled WGS sequence"/>
</dbReference>